<accession>A0ABS1N402</accession>
<evidence type="ECO:0000313" key="3">
    <source>
        <dbReference type="Proteomes" id="UP000629371"/>
    </source>
</evidence>
<reference evidence="2 3" key="1">
    <citation type="submission" date="2021-01" db="EMBL/GenBank/DDBJ databases">
        <title>WGS of actinomycetes isolated from Thailand.</title>
        <authorList>
            <person name="Thawai C."/>
        </authorList>
    </citation>
    <scope>NUCLEOTIDE SEQUENCE [LARGE SCALE GENOMIC DNA]</scope>
    <source>
        <strain evidence="2 3">CH9-7</strain>
    </source>
</reference>
<gene>
    <name evidence="2" type="ORF">JK360_36630</name>
</gene>
<organism evidence="2 3">
    <name type="scientific">Streptomyces siderophoricus</name>
    <dbReference type="NCBI Taxonomy" id="2802281"/>
    <lineage>
        <taxon>Bacteria</taxon>
        <taxon>Bacillati</taxon>
        <taxon>Actinomycetota</taxon>
        <taxon>Actinomycetes</taxon>
        <taxon>Kitasatosporales</taxon>
        <taxon>Streptomycetaceae</taxon>
        <taxon>Streptomyces</taxon>
    </lineage>
</organism>
<dbReference type="EMBL" id="JAERRI010000033">
    <property type="protein sequence ID" value="MBL1094762.1"/>
    <property type="molecule type" value="Genomic_DNA"/>
</dbReference>
<feature type="region of interest" description="Disordered" evidence="1">
    <location>
        <begin position="21"/>
        <end position="48"/>
    </location>
</feature>
<sequence length="93" mass="10581">MFQRIARCLAWLGLLPTPRPQGRHRAVPAPRVPVHRRPRRPVIETPIDGDASPLVRPYLVAHEQRERREALLLATFGVDAPGPYWIHGVEVAR</sequence>
<evidence type="ECO:0000313" key="2">
    <source>
        <dbReference type="EMBL" id="MBL1094762.1"/>
    </source>
</evidence>
<proteinExistence type="predicted"/>
<protein>
    <submittedName>
        <fullName evidence="2">Uncharacterized protein</fullName>
    </submittedName>
</protein>
<dbReference type="Proteomes" id="UP000629371">
    <property type="component" value="Unassembled WGS sequence"/>
</dbReference>
<evidence type="ECO:0000256" key="1">
    <source>
        <dbReference type="SAM" id="MobiDB-lite"/>
    </source>
</evidence>
<comment type="caution">
    <text evidence="2">The sequence shown here is derived from an EMBL/GenBank/DDBJ whole genome shotgun (WGS) entry which is preliminary data.</text>
</comment>
<name>A0ABS1N402_9ACTN</name>
<keyword evidence="3" id="KW-1185">Reference proteome</keyword>